<evidence type="ECO:0000259" key="3">
    <source>
        <dbReference type="Pfam" id="PF13649"/>
    </source>
</evidence>
<accession>A0A4D7JIX9</accession>
<dbReference type="Gene3D" id="2.20.25.110">
    <property type="entry name" value="S-adenosyl-L-methionine-dependent methyltransferases"/>
    <property type="match status" value="1"/>
</dbReference>
<sequence>MGNNKEWFDEWFDSPYYHILYKHRDHDEARFFIDNLARVLNFSNGEKICDLACGKGRHSIYLNNLGLDVTGLDLSAENIAEANTFANESLRFKEHDMRETFAEEEFDYVVNMFTSFGYFKTDDEDQAVIDAVYKALKPGGKFVLDFLNPYTIINSLTPQEHKKLEGVDFHITKEFDEQSCTIIKEIRIEDDGEIHEYEERVKAIRRIEFLDHFRKANFKVKEIWGDHDLSPYEATSSNRMIFLLEK</sequence>
<keyword evidence="5" id="KW-1185">Reference proteome</keyword>
<dbReference type="Proteomes" id="UP000298616">
    <property type="component" value="Chromosome"/>
</dbReference>
<evidence type="ECO:0000313" key="5">
    <source>
        <dbReference type="Proteomes" id="UP000298616"/>
    </source>
</evidence>
<feature type="domain" description="Methyltransferase" evidence="3">
    <location>
        <begin position="48"/>
        <end position="140"/>
    </location>
</feature>
<dbReference type="InterPro" id="IPR029063">
    <property type="entry name" value="SAM-dependent_MTases_sf"/>
</dbReference>
<dbReference type="Pfam" id="PF13649">
    <property type="entry name" value="Methyltransf_25"/>
    <property type="match status" value="1"/>
</dbReference>
<protein>
    <submittedName>
        <fullName evidence="4">SAM-dependent methyltransferase</fullName>
    </submittedName>
</protein>
<dbReference type="GO" id="GO:0008168">
    <property type="term" value="F:methyltransferase activity"/>
    <property type="evidence" value="ECO:0007669"/>
    <property type="project" value="UniProtKB-KW"/>
</dbReference>
<dbReference type="GO" id="GO:0032259">
    <property type="term" value="P:methylation"/>
    <property type="evidence" value="ECO:0007669"/>
    <property type="project" value="UniProtKB-KW"/>
</dbReference>
<evidence type="ECO:0000256" key="1">
    <source>
        <dbReference type="ARBA" id="ARBA00022603"/>
    </source>
</evidence>
<reference evidence="4 5" key="1">
    <citation type="submission" date="2018-04" db="EMBL/GenBank/DDBJ databases">
        <title>Complete genome uncultured novel isolate.</title>
        <authorList>
            <person name="Merlino G."/>
        </authorList>
    </citation>
    <scope>NUCLEOTIDE SEQUENCE [LARGE SCALE GENOMIC DNA]</scope>
    <source>
        <strain evidence="5">R1DC9</strain>
    </source>
</reference>
<dbReference type="OrthoDB" id="9811589at2"/>
<keyword evidence="2 4" id="KW-0808">Transferase</keyword>
<keyword evidence="1 4" id="KW-0489">Methyltransferase</keyword>
<dbReference type="PANTHER" id="PTHR43861:SF1">
    <property type="entry name" value="TRANS-ACONITATE 2-METHYLTRANSFERASE"/>
    <property type="match status" value="1"/>
</dbReference>
<dbReference type="EMBL" id="CP028923">
    <property type="protein sequence ID" value="QCK13330.1"/>
    <property type="molecule type" value="Genomic_DNA"/>
</dbReference>
<proteinExistence type="predicted"/>
<dbReference type="InterPro" id="IPR041698">
    <property type="entry name" value="Methyltransf_25"/>
</dbReference>
<dbReference type="AlphaFoldDB" id="A0A4D7JIX9"/>
<dbReference type="CDD" id="cd02440">
    <property type="entry name" value="AdoMet_MTases"/>
    <property type="match status" value="1"/>
</dbReference>
<gene>
    <name evidence="4" type="ORF">DCC35_00485</name>
</gene>
<dbReference type="Gene3D" id="3.40.50.150">
    <property type="entry name" value="Vaccinia Virus protein VP39"/>
    <property type="match status" value="1"/>
</dbReference>
<organism evidence="4 5">
    <name type="scientific">Mangrovivirga cuniculi</name>
    <dbReference type="NCBI Taxonomy" id="2715131"/>
    <lineage>
        <taxon>Bacteria</taxon>
        <taxon>Pseudomonadati</taxon>
        <taxon>Bacteroidota</taxon>
        <taxon>Cytophagia</taxon>
        <taxon>Cytophagales</taxon>
        <taxon>Mangrovivirgaceae</taxon>
        <taxon>Mangrovivirga</taxon>
    </lineage>
</organism>
<dbReference type="PANTHER" id="PTHR43861">
    <property type="entry name" value="TRANS-ACONITATE 2-METHYLTRANSFERASE-RELATED"/>
    <property type="match status" value="1"/>
</dbReference>
<dbReference type="KEGG" id="fpf:DCC35_00485"/>
<dbReference type="RefSeq" id="WP_137088928.1">
    <property type="nucleotide sequence ID" value="NZ_CP028923.1"/>
</dbReference>
<evidence type="ECO:0000313" key="4">
    <source>
        <dbReference type="EMBL" id="QCK13330.1"/>
    </source>
</evidence>
<evidence type="ECO:0000256" key="2">
    <source>
        <dbReference type="ARBA" id="ARBA00022679"/>
    </source>
</evidence>
<name>A0A4D7JIX9_9BACT</name>
<dbReference type="SUPFAM" id="SSF53335">
    <property type="entry name" value="S-adenosyl-L-methionine-dependent methyltransferases"/>
    <property type="match status" value="1"/>
</dbReference>